<dbReference type="EMBL" id="LAZR01009761">
    <property type="protein sequence ID" value="KKM70736.1"/>
    <property type="molecule type" value="Genomic_DNA"/>
</dbReference>
<gene>
    <name evidence="2" type="ORF">LCGC14_1437720</name>
</gene>
<comment type="caution">
    <text evidence="2">The sequence shown here is derived from an EMBL/GenBank/DDBJ whole genome shotgun (WGS) entry which is preliminary data.</text>
</comment>
<evidence type="ECO:0000313" key="2">
    <source>
        <dbReference type="EMBL" id="KKM70736.1"/>
    </source>
</evidence>
<protein>
    <submittedName>
        <fullName evidence="2">Uncharacterized protein</fullName>
    </submittedName>
</protein>
<feature type="transmembrane region" description="Helical" evidence="1">
    <location>
        <begin position="95"/>
        <end position="116"/>
    </location>
</feature>
<keyword evidence="1" id="KW-0472">Membrane</keyword>
<name>A0A0F9K7T1_9ZZZZ</name>
<sequence length="140" mass="15666">MSCVKCGLNNDLELYTHHSVHGWASGGRRRIKVTTITRTLEGMVCPDCKNQFKVYKKIDSRSMWGIILSLGIILPLGITWAFVLTSLRDDSLIGLATYVIVTSSITGVCSLIIYYVNRFSKKNPDPYFGIPKSAFSKTKK</sequence>
<keyword evidence="1" id="KW-1133">Transmembrane helix</keyword>
<organism evidence="2">
    <name type="scientific">marine sediment metagenome</name>
    <dbReference type="NCBI Taxonomy" id="412755"/>
    <lineage>
        <taxon>unclassified sequences</taxon>
        <taxon>metagenomes</taxon>
        <taxon>ecological metagenomes</taxon>
    </lineage>
</organism>
<dbReference type="AlphaFoldDB" id="A0A0F9K7T1"/>
<accession>A0A0F9K7T1</accession>
<feature type="transmembrane region" description="Helical" evidence="1">
    <location>
        <begin position="63"/>
        <end position="83"/>
    </location>
</feature>
<keyword evidence="1" id="KW-0812">Transmembrane</keyword>
<evidence type="ECO:0000256" key="1">
    <source>
        <dbReference type="SAM" id="Phobius"/>
    </source>
</evidence>
<proteinExistence type="predicted"/>
<reference evidence="2" key="1">
    <citation type="journal article" date="2015" name="Nature">
        <title>Complex archaea that bridge the gap between prokaryotes and eukaryotes.</title>
        <authorList>
            <person name="Spang A."/>
            <person name="Saw J.H."/>
            <person name="Jorgensen S.L."/>
            <person name="Zaremba-Niedzwiedzka K."/>
            <person name="Martijn J."/>
            <person name="Lind A.E."/>
            <person name="van Eijk R."/>
            <person name="Schleper C."/>
            <person name="Guy L."/>
            <person name="Ettema T.J."/>
        </authorList>
    </citation>
    <scope>NUCLEOTIDE SEQUENCE</scope>
</reference>